<evidence type="ECO:0000313" key="2">
    <source>
        <dbReference type="EMBL" id="RCW41609.1"/>
    </source>
</evidence>
<accession>A0A368VL64</accession>
<evidence type="ECO:0000256" key="1">
    <source>
        <dbReference type="SAM" id="MobiDB-lite"/>
    </source>
</evidence>
<proteinExistence type="predicted"/>
<sequence>MVASASLWPVEAISKMKNLLEKKKAKPKKPSQRHAGMIRNRVPSAAASLLVFSGGQHPGESYPSSIANHTDILRAMVAYLFRERHPGKPGRPLHSGSRHDKAGYDGYDTR</sequence>
<evidence type="ECO:0000313" key="3">
    <source>
        <dbReference type="Proteomes" id="UP000252415"/>
    </source>
</evidence>
<organism evidence="2 3">
    <name type="scientific">Paenibacillus prosopidis</name>
    <dbReference type="NCBI Taxonomy" id="630520"/>
    <lineage>
        <taxon>Bacteria</taxon>
        <taxon>Bacillati</taxon>
        <taxon>Bacillota</taxon>
        <taxon>Bacilli</taxon>
        <taxon>Bacillales</taxon>
        <taxon>Paenibacillaceae</taxon>
        <taxon>Paenibacillus</taxon>
    </lineage>
</organism>
<feature type="compositionally biased region" description="Basic and acidic residues" evidence="1">
    <location>
        <begin position="97"/>
        <end position="110"/>
    </location>
</feature>
<protein>
    <submittedName>
        <fullName evidence="2">Uncharacterized protein</fullName>
    </submittedName>
</protein>
<name>A0A368VL64_9BACL</name>
<gene>
    <name evidence="2" type="ORF">DFP97_12245</name>
</gene>
<dbReference type="Proteomes" id="UP000252415">
    <property type="component" value="Unassembled WGS sequence"/>
</dbReference>
<feature type="non-terminal residue" evidence="2">
    <location>
        <position position="110"/>
    </location>
</feature>
<keyword evidence="3" id="KW-1185">Reference proteome</keyword>
<dbReference type="AlphaFoldDB" id="A0A368VL64"/>
<comment type="caution">
    <text evidence="2">The sequence shown here is derived from an EMBL/GenBank/DDBJ whole genome shotgun (WGS) entry which is preliminary data.</text>
</comment>
<dbReference type="EMBL" id="QPJD01000022">
    <property type="protein sequence ID" value="RCW41609.1"/>
    <property type="molecule type" value="Genomic_DNA"/>
</dbReference>
<feature type="region of interest" description="Disordered" evidence="1">
    <location>
        <begin position="84"/>
        <end position="110"/>
    </location>
</feature>
<reference evidence="2 3" key="1">
    <citation type="submission" date="2018-07" db="EMBL/GenBank/DDBJ databases">
        <title>Genomic Encyclopedia of Type Strains, Phase III (KMG-III): the genomes of soil and plant-associated and newly described type strains.</title>
        <authorList>
            <person name="Whitman W."/>
        </authorList>
    </citation>
    <scope>NUCLEOTIDE SEQUENCE [LARGE SCALE GENOMIC DNA]</scope>
    <source>
        <strain evidence="2 3">CECT 7506</strain>
    </source>
</reference>